<dbReference type="InterPro" id="IPR000727">
    <property type="entry name" value="T_SNARE_dom"/>
</dbReference>
<evidence type="ECO:0000313" key="11">
    <source>
        <dbReference type="EMBL" id="RMZ52044.1"/>
    </source>
</evidence>
<evidence type="ECO:0000256" key="8">
    <source>
        <dbReference type="SAM" id="MobiDB-lite"/>
    </source>
</evidence>
<evidence type="ECO:0000313" key="12">
    <source>
        <dbReference type="Proteomes" id="UP000279271"/>
    </source>
</evidence>
<dbReference type="SMART" id="SM00397">
    <property type="entry name" value="t_SNARE"/>
    <property type="match status" value="1"/>
</dbReference>
<evidence type="ECO:0000256" key="9">
    <source>
        <dbReference type="SAM" id="Phobius"/>
    </source>
</evidence>
<dbReference type="InterPro" id="IPR009617">
    <property type="entry name" value="Seipin"/>
</dbReference>
<organism evidence="11 12">
    <name type="scientific">Auxenochlorella protothecoides</name>
    <name type="common">Green microalga</name>
    <name type="synonym">Chlorella protothecoides</name>
    <dbReference type="NCBI Taxonomy" id="3075"/>
    <lineage>
        <taxon>Eukaryota</taxon>
        <taxon>Viridiplantae</taxon>
        <taxon>Chlorophyta</taxon>
        <taxon>core chlorophytes</taxon>
        <taxon>Trebouxiophyceae</taxon>
        <taxon>Chlorellales</taxon>
        <taxon>Chlorellaceae</taxon>
        <taxon>Auxenochlorella</taxon>
    </lineage>
</organism>
<keyword evidence="7 9" id="KW-0472">Membrane</keyword>
<feature type="region of interest" description="Disordered" evidence="8">
    <location>
        <begin position="579"/>
        <end position="603"/>
    </location>
</feature>
<dbReference type="PROSITE" id="PS50192">
    <property type="entry name" value="T_SNARE"/>
    <property type="match status" value="1"/>
</dbReference>
<evidence type="ECO:0000256" key="6">
    <source>
        <dbReference type="ARBA" id="ARBA00023098"/>
    </source>
</evidence>
<accession>A0A3M7KQC3</accession>
<evidence type="ECO:0000256" key="2">
    <source>
        <dbReference type="ARBA" id="ARBA00022692"/>
    </source>
</evidence>
<dbReference type="Gene3D" id="1.20.5.110">
    <property type="match status" value="1"/>
</dbReference>
<evidence type="ECO:0000256" key="5">
    <source>
        <dbReference type="ARBA" id="ARBA00022989"/>
    </source>
</evidence>
<keyword evidence="6" id="KW-0443">Lipid metabolism</keyword>
<keyword evidence="3" id="KW-0256">Endoplasmic reticulum</keyword>
<evidence type="ECO:0000256" key="3">
    <source>
        <dbReference type="ARBA" id="ARBA00022824"/>
    </source>
</evidence>
<dbReference type="GO" id="GO:0005789">
    <property type="term" value="C:endoplasmic reticulum membrane"/>
    <property type="evidence" value="ECO:0007669"/>
    <property type="project" value="UniProtKB-SubCell"/>
</dbReference>
<dbReference type="Proteomes" id="UP000279271">
    <property type="component" value="Unassembled WGS sequence"/>
</dbReference>
<evidence type="ECO:0000256" key="1">
    <source>
        <dbReference type="ARBA" id="ARBA00004477"/>
    </source>
</evidence>
<evidence type="ECO:0000256" key="7">
    <source>
        <dbReference type="ARBA" id="ARBA00023136"/>
    </source>
</evidence>
<dbReference type="GO" id="GO:0006629">
    <property type="term" value="P:lipid metabolic process"/>
    <property type="evidence" value="ECO:0007669"/>
    <property type="project" value="UniProtKB-KW"/>
</dbReference>
<dbReference type="Pfam" id="PF06775">
    <property type="entry name" value="Seipin"/>
    <property type="match status" value="1"/>
</dbReference>
<protein>
    <recommendedName>
        <fullName evidence="10">t-SNARE coiled-coil homology domain-containing protein</fullName>
    </recommendedName>
</protein>
<feature type="transmembrane region" description="Helical" evidence="9">
    <location>
        <begin position="489"/>
        <end position="518"/>
    </location>
</feature>
<feature type="transmembrane region" description="Helical" evidence="9">
    <location>
        <begin position="211"/>
        <end position="230"/>
    </location>
</feature>
<comment type="caution">
    <text evidence="11">The sequence shown here is derived from an EMBL/GenBank/DDBJ whole genome shotgun (WGS) entry which is preliminary data.</text>
</comment>
<evidence type="ECO:0000259" key="10">
    <source>
        <dbReference type="PROSITE" id="PS50192"/>
    </source>
</evidence>
<dbReference type="EMBL" id="QOKY01000215">
    <property type="protein sequence ID" value="RMZ52044.1"/>
    <property type="molecule type" value="Genomic_DNA"/>
</dbReference>
<dbReference type="GO" id="GO:0015031">
    <property type="term" value="P:protein transport"/>
    <property type="evidence" value="ECO:0007669"/>
    <property type="project" value="UniProtKB-KW"/>
</dbReference>
<dbReference type="CDD" id="cd15841">
    <property type="entry name" value="SNARE_Qc"/>
    <property type="match status" value="1"/>
</dbReference>
<keyword evidence="4" id="KW-0653">Protein transport</keyword>
<feature type="non-terminal residue" evidence="11">
    <location>
        <position position="1"/>
    </location>
</feature>
<feature type="compositionally biased region" description="Basic and acidic residues" evidence="8">
    <location>
        <begin position="593"/>
        <end position="603"/>
    </location>
</feature>
<name>A0A3M7KQC3_AUXPR</name>
<dbReference type="PANTHER" id="PTHR21212:SF0">
    <property type="entry name" value="SEIPIN"/>
    <property type="match status" value="1"/>
</dbReference>
<proteinExistence type="predicted"/>
<sequence>YEKYLVEEPQFRPKSGDPFVDEYLVLVDRIQDLTLKAEEVAQEKNRALKAALNAELRKDKGNLLDSAIPKLATIAKDMRKGSTQEAAQLREQQPLLGGGSVYAPGSSITINPLKLDGRFQSAEHYQHTDQSKAFISEAEQAERRQNQALERIENGLGTLKELGTAMGEEIQRHDVIIDEVNAKMDTITSDLKTNNMRLKGLITKVRSSRNFCIDVILICVLLALGLYIYIMLNSVYRTDPVHSVSSGDMGSPEYDGGAASSLSSLSSLAGRWASTLRSSILLLGSLACATLAVVGCLLLGYLLLTRALTPERHSHVRTLHLDFSSGDMLAEAVFLPKKRIEDEGLLTTLPRDLRFLPPGEAIDVSLELRVPGTRFEGGMVQAVAELQTADGRLAARTSSAIRLHGRRRSLWSFATAPYRWVGVLGDAHIIKVPLFIRYSEKAGLPFVRFKAALKSPHAKWVPEILSAQVRVNVRLGLVRGALYWIRPNVLLGLLLAAGAVCAAVGGSITSLVFLGLWIQSCGGRGKGPAVEPSAESQADEAELLQGHHAEQASDVDSEALEVLSDPGCSASQVDGKAWDAHPFTDRSSPFEGMKSRDALRKRF</sequence>
<feature type="transmembrane region" description="Helical" evidence="9">
    <location>
        <begin position="280"/>
        <end position="304"/>
    </location>
</feature>
<dbReference type="PANTHER" id="PTHR21212">
    <property type="entry name" value="BERNARDINELLI-SEIP CONGENITAL LIPODYSTROPHY 2 HOMOLOG BSCL2 PROTEIN"/>
    <property type="match status" value="1"/>
</dbReference>
<gene>
    <name evidence="11" type="ORF">APUTEX25_001238</name>
</gene>
<dbReference type="CDD" id="cd23995">
    <property type="entry name" value="Seipin_BSCL2_like"/>
    <property type="match status" value="1"/>
</dbReference>
<feature type="domain" description="T-SNARE coiled-coil homology" evidence="10">
    <location>
        <begin position="139"/>
        <end position="201"/>
    </location>
</feature>
<keyword evidence="5 9" id="KW-1133">Transmembrane helix</keyword>
<comment type="subcellular location">
    <subcellularLocation>
        <location evidence="1">Endoplasmic reticulum membrane</location>
        <topology evidence="1">Multi-pass membrane protein</topology>
    </subcellularLocation>
</comment>
<dbReference type="SUPFAM" id="SSF58038">
    <property type="entry name" value="SNARE fusion complex"/>
    <property type="match status" value="1"/>
</dbReference>
<evidence type="ECO:0000256" key="4">
    <source>
        <dbReference type="ARBA" id="ARBA00022927"/>
    </source>
</evidence>
<keyword evidence="4" id="KW-0813">Transport</keyword>
<reference evidence="12" key="1">
    <citation type="journal article" date="2018" name="Algal Res.">
        <title>Characterization of plant carbon substrate utilization by Auxenochlorella protothecoides.</title>
        <authorList>
            <person name="Vogler B.W."/>
            <person name="Starkenburg S.R."/>
            <person name="Sudasinghe N."/>
            <person name="Schambach J.Y."/>
            <person name="Rollin J.A."/>
            <person name="Pattathil S."/>
            <person name="Barry A.N."/>
        </authorList>
    </citation>
    <scope>NUCLEOTIDE SEQUENCE [LARGE SCALE GENOMIC DNA]</scope>
    <source>
        <strain evidence="12">UTEX 25</strain>
    </source>
</reference>
<dbReference type="AlphaFoldDB" id="A0A3M7KQC3"/>
<keyword evidence="2 9" id="KW-0812">Transmembrane</keyword>
<dbReference type="GO" id="GO:0140042">
    <property type="term" value="P:lipid droplet formation"/>
    <property type="evidence" value="ECO:0007669"/>
    <property type="project" value="UniProtKB-ARBA"/>
</dbReference>